<organism evidence="3 4">
    <name type="scientific">Gemmatirosa kalamazoonensis</name>
    <dbReference type="NCBI Taxonomy" id="861299"/>
    <lineage>
        <taxon>Bacteria</taxon>
        <taxon>Pseudomonadati</taxon>
        <taxon>Gemmatimonadota</taxon>
        <taxon>Gemmatimonadia</taxon>
        <taxon>Gemmatimonadales</taxon>
        <taxon>Gemmatimonadaceae</taxon>
        <taxon>Gemmatirosa</taxon>
    </lineage>
</organism>
<dbReference type="GO" id="GO:0016491">
    <property type="term" value="F:oxidoreductase activity"/>
    <property type="evidence" value="ECO:0007669"/>
    <property type="project" value="InterPro"/>
</dbReference>
<dbReference type="InterPro" id="IPR036812">
    <property type="entry name" value="NAD(P)_OxRdtase_dom_sf"/>
</dbReference>
<feature type="region of interest" description="Disordered" evidence="1">
    <location>
        <begin position="1"/>
        <end position="26"/>
    </location>
</feature>
<reference evidence="3 4" key="1">
    <citation type="journal article" date="2014" name="Genome Announc.">
        <title>Genome Sequence and Methylome of Soil Bacterium Gemmatirosa kalamazoonensis KBS708T, a Member of the Rarely Cultivated Gemmatimonadetes Phylum.</title>
        <authorList>
            <person name="Debruyn J.M."/>
            <person name="Radosevich M."/>
            <person name="Wommack K.E."/>
            <person name="Polson S.W."/>
            <person name="Hauser L.J."/>
            <person name="Fawaz M.N."/>
            <person name="Korlach J."/>
            <person name="Tsai Y.C."/>
        </authorList>
    </citation>
    <scope>NUCLEOTIDE SEQUENCE [LARGE SCALE GENOMIC DNA]</scope>
    <source>
        <strain evidence="3 4">KBS708</strain>
    </source>
</reference>
<dbReference type="Gene3D" id="3.20.20.100">
    <property type="entry name" value="NADP-dependent oxidoreductase domain"/>
    <property type="match status" value="1"/>
</dbReference>
<evidence type="ECO:0000313" key="3">
    <source>
        <dbReference type="EMBL" id="AHG88044.1"/>
    </source>
</evidence>
<feature type="compositionally biased region" description="Low complexity" evidence="1">
    <location>
        <begin position="1"/>
        <end position="18"/>
    </location>
</feature>
<dbReference type="CDD" id="cd19099">
    <property type="entry name" value="AKR_unchar"/>
    <property type="match status" value="1"/>
</dbReference>
<dbReference type="KEGG" id="gba:J421_0507"/>
<protein>
    <submittedName>
        <fullName evidence="3">NADP-dependent oxidoreductase domain protein</fullName>
    </submittedName>
</protein>
<accession>W0RA99</accession>
<dbReference type="RefSeq" id="WP_025409589.1">
    <property type="nucleotide sequence ID" value="NZ_CP007128.1"/>
</dbReference>
<dbReference type="OrthoDB" id="9804790at2"/>
<sequence length="386" mass="40801">MSPGTRSTRPAATATAPSQEARRATREGTARYVARFASRFTEDYFRAMGARGSALAVGSIGLGTYLGECSDDDDARYETAVYAGLAAGCNVVDTAINYRCQRSERAVGRAVARALADGVARRDEVVVCTKGGYIALDGAPPATREAYEAYLADEFFGPGVMRPEDVVHGGHSFAPGFLAHQIARSRANLGVDTIDLYYLHEPERQLDSSAGTAFATTLRRAIEALEASVARGEIARWGIATWRGLRVPPGAKARDHLALADVVAAARDVAGDAHHFAAVQLPISLAMPEAVRAPTQPLATRGASPQRTVPLLQAAQELGVAVVASAPLMQAQLASNLPPALRDAFPGCETDAQRAITFVRSLPGVAVALVGTRSVEHLTENLRSAR</sequence>
<dbReference type="HOGENOM" id="CLU_054485_0_0_0"/>
<dbReference type="SUPFAM" id="SSF51430">
    <property type="entry name" value="NAD(P)-linked oxidoreductase"/>
    <property type="match status" value="1"/>
</dbReference>
<dbReference type="InterPro" id="IPR023210">
    <property type="entry name" value="NADP_OxRdtase_dom"/>
</dbReference>
<dbReference type="AlphaFoldDB" id="W0RA99"/>
<dbReference type="PANTHER" id="PTHR42686">
    <property type="entry name" value="GH17980P-RELATED"/>
    <property type="match status" value="1"/>
</dbReference>
<keyword evidence="4" id="KW-1185">Reference proteome</keyword>
<dbReference type="EMBL" id="CP007128">
    <property type="protein sequence ID" value="AHG88044.1"/>
    <property type="molecule type" value="Genomic_DNA"/>
</dbReference>
<evidence type="ECO:0000313" key="4">
    <source>
        <dbReference type="Proteomes" id="UP000019151"/>
    </source>
</evidence>
<dbReference type="GO" id="GO:0005829">
    <property type="term" value="C:cytosol"/>
    <property type="evidence" value="ECO:0007669"/>
    <property type="project" value="TreeGrafter"/>
</dbReference>
<dbReference type="PANTHER" id="PTHR42686:SF1">
    <property type="entry name" value="GH17980P-RELATED"/>
    <property type="match status" value="1"/>
</dbReference>
<dbReference type="eggNOG" id="COG0667">
    <property type="taxonomic scope" value="Bacteria"/>
</dbReference>
<evidence type="ECO:0000256" key="1">
    <source>
        <dbReference type="SAM" id="MobiDB-lite"/>
    </source>
</evidence>
<evidence type="ECO:0000259" key="2">
    <source>
        <dbReference type="Pfam" id="PF00248"/>
    </source>
</evidence>
<dbReference type="Pfam" id="PF00248">
    <property type="entry name" value="Aldo_ket_red"/>
    <property type="match status" value="1"/>
</dbReference>
<name>W0RA99_9BACT</name>
<dbReference type="InterPro" id="IPR020471">
    <property type="entry name" value="AKR"/>
</dbReference>
<dbReference type="Proteomes" id="UP000019151">
    <property type="component" value="Chromosome"/>
</dbReference>
<feature type="domain" description="NADP-dependent oxidoreductase" evidence="2">
    <location>
        <begin position="60"/>
        <end position="241"/>
    </location>
</feature>
<dbReference type="STRING" id="861299.J421_0507"/>
<proteinExistence type="predicted"/>
<dbReference type="InParanoid" id="W0RA99"/>
<gene>
    <name evidence="3" type="ORF">J421_0507</name>
</gene>